<dbReference type="STRING" id="65357.A0A024FZ52"/>
<dbReference type="SUPFAM" id="SSF50729">
    <property type="entry name" value="PH domain-like"/>
    <property type="match status" value="1"/>
</dbReference>
<feature type="transmembrane region" description="Helical" evidence="2">
    <location>
        <begin position="581"/>
        <end position="601"/>
    </location>
</feature>
<accession>A0A024FZ52</accession>
<dbReference type="Gene3D" id="3.40.525.10">
    <property type="entry name" value="CRAL-TRIO lipid binding domain"/>
    <property type="match status" value="1"/>
</dbReference>
<feature type="transmembrane region" description="Helical" evidence="2">
    <location>
        <begin position="557"/>
        <end position="574"/>
    </location>
</feature>
<evidence type="ECO:0000259" key="4">
    <source>
        <dbReference type="PROSITE" id="PS50191"/>
    </source>
</evidence>
<dbReference type="PANTHER" id="PTHR45657">
    <property type="entry name" value="CRAL-TRIO DOMAIN-CONTAINING PROTEIN YKL091C-RELATED"/>
    <property type="match status" value="1"/>
</dbReference>
<evidence type="ECO:0008006" key="7">
    <source>
        <dbReference type="Google" id="ProtNLM"/>
    </source>
</evidence>
<dbReference type="InterPro" id="IPR051026">
    <property type="entry name" value="PI/PC_transfer"/>
</dbReference>
<dbReference type="InterPro" id="IPR001251">
    <property type="entry name" value="CRAL-TRIO_dom"/>
</dbReference>
<feature type="compositionally biased region" description="Low complexity" evidence="1">
    <location>
        <begin position="44"/>
        <end position="63"/>
    </location>
</feature>
<dbReference type="Proteomes" id="UP000053237">
    <property type="component" value="Unassembled WGS sequence"/>
</dbReference>
<organism evidence="5 6">
    <name type="scientific">Albugo candida</name>
    <dbReference type="NCBI Taxonomy" id="65357"/>
    <lineage>
        <taxon>Eukaryota</taxon>
        <taxon>Sar</taxon>
        <taxon>Stramenopiles</taxon>
        <taxon>Oomycota</taxon>
        <taxon>Peronosporomycetes</taxon>
        <taxon>Albuginales</taxon>
        <taxon>Albuginaceae</taxon>
        <taxon>Albugo</taxon>
    </lineage>
</organism>
<dbReference type="InterPro" id="IPR011993">
    <property type="entry name" value="PH-like_dom_sf"/>
</dbReference>
<dbReference type="InterPro" id="IPR036865">
    <property type="entry name" value="CRAL-TRIO_dom_sf"/>
</dbReference>
<dbReference type="CDD" id="cd00170">
    <property type="entry name" value="SEC14"/>
    <property type="match status" value="1"/>
</dbReference>
<evidence type="ECO:0000313" key="5">
    <source>
        <dbReference type="EMBL" id="CCI39849.1"/>
    </source>
</evidence>
<dbReference type="PROSITE" id="PS50003">
    <property type="entry name" value="PH_DOMAIN"/>
    <property type="match status" value="1"/>
</dbReference>
<dbReference type="PROSITE" id="PS50191">
    <property type="entry name" value="CRAL_TRIO"/>
    <property type="match status" value="1"/>
</dbReference>
<dbReference type="PANTHER" id="PTHR45657:SF1">
    <property type="entry name" value="CRAL-TRIO DOMAIN-CONTAINING PROTEIN YKL091C-RELATED"/>
    <property type="match status" value="1"/>
</dbReference>
<dbReference type="InParanoid" id="A0A024FZ52"/>
<reference evidence="5 6" key="1">
    <citation type="submission" date="2012-05" db="EMBL/GenBank/DDBJ databases">
        <title>Recombination and specialization in a pathogen metapopulation.</title>
        <authorList>
            <person name="Gardiner A."/>
            <person name="Kemen E."/>
            <person name="Schultz-Larsen T."/>
            <person name="MacLean D."/>
            <person name="Van Oosterhout C."/>
            <person name="Jones J.D.G."/>
        </authorList>
    </citation>
    <scope>NUCLEOTIDE SEQUENCE [LARGE SCALE GENOMIC DNA]</scope>
    <source>
        <strain evidence="5 6">Ac Nc2</strain>
    </source>
</reference>
<feature type="domain" description="PH" evidence="3">
    <location>
        <begin position="1006"/>
        <end position="1108"/>
    </location>
</feature>
<keyword evidence="6" id="KW-1185">Reference proteome</keyword>
<dbReference type="SUPFAM" id="SSF46938">
    <property type="entry name" value="CRAL/TRIO N-terminal domain"/>
    <property type="match status" value="1"/>
</dbReference>
<keyword evidence="2" id="KW-0472">Membrane</keyword>
<dbReference type="AlphaFoldDB" id="A0A024FZ52"/>
<sequence length="1133" mass="126230">MTRRRSRVGKQLMRELRGFARFHGDNSHTDSTSPKSTHPSVPRQSSAPSTATTSSQQLLTSSSNGHRLISQSMNEGGSPSRRSDVMQKKTSSAIHSLQHGCATFAATVARRRLMNGSNLSAGASVQMSPFSCEETTPLDTNAPPNVAIRYGHRIRLYGKSGYVSSSSEVKGGYVGTFEIARGFLHPMKETQRHDKQNGYVLACLPPIQEAGSNLYKPSTFRIVSIAGLEDGTPLSYGDVFILVDDDGKVWNNKMGVGPTTLNGHFGPKGPNFPGEMYLSFYQLGKSSSLRYADEDEEQEMDIDLTPGVEPVTSVEEGGLLETTASDSSSDEEEGFLSLASLARNTKMIAENTFGVGRTAAGEAALASALASTGKVVFYGDKDVIIDIADSNRMRSKFNQVITHYRKYNEGMVVQGGYLRCDGRGKLSLFEIHGLPLPSISKVDIIDSNSSNDIMKECRSSKPSTSTNMANRDVMMRLDSGLPIPINSVTTSSLVALHFSDDSMTLIPCSRFCSSNEKPFYIVVRGSTRPYRLQVQVKRSFDESNSKCLGSSLYEKCHLPFCMLVVAGVYLIVVFKFLWINALCLGCTVVFLTLGSTFAHIYRNKASPSTSVEHDTSKEDERTAKHKGENWLFSIIAWEASSSERIELKTRDYREELYETQASTPLVKIPASFLIAENGNVAKASERYQTTLQWRDEMKVDKILETPHPNFYKQFLHKRDKLGHPIYFEKLATINMKALQKAGRVHFLPRFFLLGFLYCDASDVSLEDLFHHYLFNIEFNVKYVASDSCACQACCASKTRKLLIVLDARGIGMKDVSGEFLEFVRKGAGMMQRHYPQRSYKILIINVPSWFGMVWKGIKGLLNEATRQKTNILSEAEAPAVLLQLVDEENLPVEYGGQCQCPGGCESNSAFMQLQKSLVDSVLASKPFCPDVVMGGLTIELEEDDEKEARRDLQCTKQNLRRNSMQQTHTAAMFIRQSMSSKRFLHEMKKAMVLNSEQVKSSAFPQEVLKAGFLLKRSVKRKPFIPIWYRRVFVLHAHSIRFSRSVESELYSVLALTGDTIVRKTQKQNNHTFELITPLMEAHGRALLLYAPTSDLVDSWVDVISSAIAKLRTNHIEPLPIKHPPSISEICSSN</sequence>
<keyword evidence="2" id="KW-1133">Transmembrane helix</keyword>
<evidence type="ECO:0000313" key="6">
    <source>
        <dbReference type="Proteomes" id="UP000053237"/>
    </source>
</evidence>
<feature type="domain" description="CRAL-TRIO" evidence="4">
    <location>
        <begin position="698"/>
        <end position="902"/>
    </location>
</feature>
<feature type="compositionally biased region" description="Polar residues" evidence="1">
    <location>
        <begin position="29"/>
        <end position="43"/>
    </location>
</feature>
<feature type="compositionally biased region" description="Basic and acidic residues" evidence="1">
    <location>
        <begin position="12"/>
        <end position="28"/>
    </location>
</feature>
<dbReference type="InterPro" id="IPR001849">
    <property type="entry name" value="PH_domain"/>
</dbReference>
<dbReference type="SMART" id="SM00233">
    <property type="entry name" value="PH"/>
    <property type="match status" value="1"/>
</dbReference>
<gene>
    <name evidence="5" type="ORF">BN9_006320</name>
</gene>
<evidence type="ECO:0000259" key="3">
    <source>
        <dbReference type="PROSITE" id="PS50003"/>
    </source>
</evidence>
<feature type="region of interest" description="Disordered" evidence="1">
    <location>
        <begin position="1"/>
        <end position="94"/>
    </location>
</feature>
<comment type="caution">
    <text evidence="5">The sequence shown here is derived from an EMBL/GenBank/DDBJ whole genome shotgun (WGS) entry which is preliminary data.</text>
</comment>
<dbReference type="Gene3D" id="2.30.29.30">
    <property type="entry name" value="Pleckstrin-homology domain (PH domain)/Phosphotyrosine-binding domain (PTB)"/>
    <property type="match status" value="1"/>
</dbReference>
<dbReference type="Pfam" id="PF00169">
    <property type="entry name" value="PH"/>
    <property type="match status" value="1"/>
</dbReference>
<dbReference type="SMART" id="SM00516">
    <property type="entry name" value="SEC14"/>
    <property type="match status" value="1"/>
</dbReference>
<name>A0A024FZ52_9STRA</name>
<evidence type="ECO:0000256" key="2">
    <source>
        <dbReference type="SAM" id="Phobius"/>
    </source>
</evidence>
<dbReference type="Pfam" id="PF00650">
    <property type="entry name" value="CRAL_TRIO"/>
    <property type="match status" value="1"/>
</dbReference>
<proteinExistence type="predicted"/>
<evidence type="ECO:0000256" key="1">
    <source>
        <dbReference type="SAM" id="MobiDB-lite"/>
    </source>
</evidence>
<dbReference type="EMBL" id="CAIX01000004">
    <property type="protein sequence ID" value="CCI39849.1"/>
    <property type="molecule type" value="Genomic_DNA"/>
</dbReference>
<keyword evidence="2" id="KW-0812">Transmembrane</keyword>
<dbReference type="OrthoDB" id="1434354at2759"/>
<protein>
    <recommendedName>
        <fullName evidence="7">CRAL-TRIO domain-containing protein</fullName>
    </recommendedName>
</protein>
<dbReference type="InterPro" id="IPR036273">
    <property type="entry name" value="CRAL/TRIO_N_dom_sf"/>
</dbReference>
<dbReference type="SUPFAM" id="SSF52087">
    <property type="entry name" value="CRAL/TRIO domain"/>
    <property type="match status" value="1"/>
</dbReference>